<dbReference type="InterPro" id="IPR016024">
    <property type="entry name" value="ARM-type_fold"/>
</dbReference>
<organism evidence="2 3">
    <name type="scientific">Candidatus Scalindua arabica</name>
    <dbReference type="NCBI Taxonomy" id="1127984"/>
    <lineage>
        <taxon>Bacteria</taxon>
        <taxon>Pseudomonadati</taxon>
        <taxon>Planctomycetota</taxon>
        <taxon>Candidatus Brocadiia</taxon>
        <taxon>Candidatus Brocadiales</taxon>
        <taxon>Candidatus Scalinduaceae</taxon>
        <taxon>Candidatus Scalindua</taxon>
    </lineage>
</organism>
<dbReference type="SUPFAM" id="SSF51695">
    <property type="entry name" value="PLC-like phosphodiesterases"/>
    <property type="match status" value="1"/>
</dbReference>
<dbReference type="Proteomes" id="UP000722750">
    <property type="component" value="Unassembled WGS sequence"/>
</dbReference>
<protein>
    <recommendedName>
        <fullName evidence="1">GP-PDE domain-containing protein</fullName>
    </recommendedName>
</protein>
<dbReference type="AlphaFoldDB" id="A0A941W406"/>
<dbReference type="Pfam" id="PF03009">
    <property type="entry name" value="GDPD"/>
    <property type="match status" value="1"/>
</dbReference>
<dbReference type="Gene3D" id="1.25.10.10">
    <property type="entry name" value="Leucine-rich Repeat Variant"/>
    <property type="match status" value="3"/>
</dbReference>
<dbReference type="InterPro" id="IPR011989">
    <property type="entry name" value="ARM-like"/>
</dbReference>
<dbReference type="PANTHER" id="PTHR46211">
    <property type="entry name" value="GLYCEROPHOSPHORYL DIESTER PHOSPHODIESTERASE"/>
    <property type="match status" value="1"/>
</dbReference>
<dbReference type="InterPro" id="IPR004155">
    <property type="entry name" value="PBS_lyase_HEAT"/>
</dbReference>
<dbReference type="Pfam" id="PF13646">
    <property type="entry name" value="HEAT_2"/>
    <property type="match status" value="3"/>
</dbReference>
<dbReference type="Gene3D" id="3.20.20.190">
    <property type="entry name" value="Phosphatidylinositol (PI) phosphodiesterase"/>
    <property type="match status" value="1"/>
</dbReference>
<dbReference type="PANTHER" id="PTHR46211:SF1">
    <property type="entry name" value="GLYCEROPHOSPHODIESTER PHOSPHODIESTERASE, CYTOPLASMIC"/>
    <property type="match status" value="1"/>
</dbReference>
<dbReference type="GO" id="GO:0006629">
    <property type="term" value="P:lipid metabolic process"/>
    <property type="evidence" value="ECO:0007669"/>
    <property type="project" value="InterPro"/>
</dbReference>
<dbReference type="SUPFAM" id="SSF48371">
    <property type="entry name" value="ARM repeat"/>
    <property type="match status" value="1"/>
</dbReference>
<proteinExistence type="predicted"/>
<feature type="domain" description="GP-PDE" evidence="1">
    <location>
        <begin position="32"/>
        <end position="282"/>
    </location>
</feature>
<evidence type="ECO:0000313" key="3">
    <source>
        <dbReference type="Proteomes" id="UP000722750"/>
    </source>
</evidence>
<reference evidence="2" key="1">
    <citation type="journal article" date="2021" name="ISME J.">
        <title>Fine-scale metabolic discontinuity in a stratified prokaryote microbiome of a Red Sea deep halocline.</title>
        <authorList>
            <person name="Michoud G."/>
            <person name="Ngugi D.K."/>
            <person name="Barozzi A."/>
            <person name="Merlino G."/>
            <person name="Calleja M.L."/>
            <person name="Delgado-Huertas A."/>
            <person name="Moran X.A.G."/>
            <person name="Daffonchio D."/>
        </authorList>
    </citation>
    <scope>NUCLEOTIDE SEQUENCE</scope>
    <source>
        <strain evidence="2">SuakinDeep_MAG55_1</strain>
    </source>
</reference>
<gene>
    <name evidence="2" type="ORF">MAG551_01907</name>
</gene>
<dbReference type="GO" id="GO:0008081">
    <property type="term" value="F:phosphoric diester hydrolase activity"/>
    <property type="evidence" value="ECO:0007669"/>
    <property type="project" value="InterPro"/>
</dbReference>
<comment type="caution">
    <text evidence="2">The sequence shown here is derived from an EMBL/GenBank/DDBJ whole genome shotgun (WGS) entry which is preliminary data.</text>
</comment>
<dbReference type="PROSITE" id="PS51704">
    <property type="entry name" value="GP_PDE"/>
    <property type="match status" value="1"/>
</dbReference>
<sequence length="810" mass="91774">MTNKLPCIISITILVFIINLRTTIPAELSTNIMVIARHGSLEHTPENTFAAFEQALNIGVDGLEVDVRRTKDDRLILMHDNTIDRTTDGKGYASKLLYDEIRLYDAGAWKGKEFTGERVPLLSDVLQFAKERNIIIILNVKDHGIEQKILSLIEKFDMINQIYFSGRLDQVRSKNIGIQGIQLVFTPLDELTNEVIDFIHERHKHVGISLFNTDDREKMKEAMVEGVDVILTDYPTVAMDILYYRTKIETKKIESREKELEPDIVGNPEQIDGLIDTITLGSPDESRMAALVLSTLPAELAVPPLLELLTYKKHLKRSFPKIKSLFSFGKNDRKEKGNLLPAKLVQQNIVWALGLIKSKSAVEPLIKLLETADSDLKREIIQALKMIGDKQALPALHEILLNREKPSLVSRENTSLVRYDAARAIGNIASTDSIYTLIQALDDGNWMVKGACAAALAGTEDKRAITKLKSILNSGGGYEASWARDRAAWALARMGDEGLRALVSSLGKAGGKRAIWAFVGIGDPVTPHLLTTLRGAWRNERRRLAIVLGWIGSKKGVVPLSWALIDEDFEVRMAAVWAMGRIGGDKAVSALERALTEQDESDEVIYDKISILNHQLTILDKLLIVFNKREMQYSVLKWAFAKEERMINNRLKVSKDRFAVTHSTLENLLVELAKREMQFTEPKWAFGNKDIETNNQLRISKDRFVVSDSDLNELFFDTYYDMLTATQRWTSEKDDKKISERIKVSKDRLAYLIDSGLQRDITKILVMMAHKEDIKNKILTDIKPLNKSLQRNNEVREYVNEAMQRIKNKL</sequence>
<evidence type="ECO:0000313" key="2">
    <source>
        <dbReference type="EMBL" id="MBS1258843.1"/>
    </source>
</evidence>
<dbReference type="SMART" id="SM00567">
    <property type="entry name" value="EZ_HEAT"/>
    <property type="match status" value="8"/>
</dbReference>
<dbReference type="EMBL" id="JAANXD010000075">
    <property type="protein sequence ID" value="MBS1258843.1"/>
    <property type="molecule type" value="Genomic_DNA"/>
</dbReference>
<dbReference type="InterPro" id="IPR030395">
    <property type="entry name" value="GP_PDE_dom"/>
</dbReference>
<name>A0A941W406_9BACT</name>
<accession>A0A941W406</accession>
<dbReference type="InterPro" id="IPR017946">
    <property type="entry name" value="PLC-like_Pdiesterase_TIM-brl"/>
</dbReference>
<evidence type="ECO:0000259" key="1">
    <source>
        <dbReference type="PROSITE" id="PS51704"/>
    </source>
</evidence>